<comment type="caution">
    <text evidence="1">The sequence shown here is derived from an EMBL/GenBank/DDBJ whole genome shotgun (WGS) entry which is preliminary data.</text>
</comment>
<sequence length="61" mass="6927">MKQLMRFGRRVPLPATVQIVHDLLVMEREDNARKASQAEDAGKADRDSPYQLKDSRVPPHG</sequence>
<evidence type="ECO:0000313" key="1">
    <source>
        <dbReference type="EMBL" id="PPQ29456.1"/>
    </source>
</evidence>
<organism evidence="1 2">
    <name type="scientific">Rhodoblastus sphagnicola</name>
    <dbReference type="NCBI Taxonomy" id="333368"/>
    <lineage>
        <taxon>Bacteria</taxon>
        <taxon>Pseudomonadati</taxon>
        <taxon>Pseudomonadota</taxon>
        <taxon>Alphaproteobacteria</taxon>
        <taxon>Hyphomicrobiales</taxon>
        <taxon>Rhodoblastaceae</taxon>
        <taxon>Rhodoblastus</taxon>
    </lineage>
</organism>
<protein>
    <submittedName>
        <fullName evidence="1">Uncharacterized protein</fullName>
    </submittedName>
</protein>
<dbReference type="RefSeq" id="WP_104508712.1">
    <property type="nucleotide sequence ID" value="NZ_JACIGC010000025.1"/>
</dbReference>
<keyword evidence="2" id="KW-1185">Reference proteome</keyword>
<gene>
    <name evidence="1" type="ORF">CCR94_15220</name>
</gene>
<dbReference type="AlphaFoldDB" id="A0A2S6N4B7"/>
<dbReference type="OrthoDB" id="8457013at2"/>
<evidence type="ECO:0000313" key="2">
    <source>
        <dbReference type="Proteomes" id="UP000239089"/>
    </source>
</evidence>
<reference evidence="1 2" key="1">
    <citation type="journal article" date="2018" name="Arch. Microbiol.">
        <title>New insights into the metabolic potential of the phototrophic purple bacterium Rhodopila globiformis DSM 161(T) from its draft genome sequence and evidence for a vanadium-dependent nitrogenase.</title>
        <authorList>
            <person name="Imhoff J.F."/>
            <person name="Rahn T."/>
            <person name="Kunzel S."/>
            <person name="Neulinger S.C."/>
        </authorList>
    </citation>
    <scope>NUCLEOTIDE SEQUENCE [LARGE SCALE GENOMIC DNA]</scope>
    <source>
        <strain evidence="1 2">DSM 16996</strain>
    </source>
</reference>
<name>A0A2S6N4B7_9HYPH</name>
<dbReference type="Proteomes" id="UP000239089">
    <property type="component" value="Unassembled WGS sequence"/>
</dbReference>
<accession>A0A2S6N4B7</accession>
<proteinExistence type="predicted"/>
<dbReference type="EMBL" id="NHSJ01000092">
    <property type="protein sequence ID" value="PPQ29456.1"/>
    <property type="molecule type" value="Genomic_DNA"/>
</dbReference>